<reference evidence="1 2" key="2">
    <citation type="journal article" date="2013" name="PLoS Genet.">
        <title>Comparative genome structure, secondary metabolite, and effector coding capacity across Cochliobolus pathogens.</title>
        <authorList>
            <person name="Condon B.J."/>
            <person name="Leng Y."/>
            <person name="Wu D."/>
            <person name="Bushley K.E."/>
            <person name="Ohm R.A."/>
            <person name="Otillar R."/>
            <person name="Martin J."/>
            <person name="Schackwitz W."/>
            <person name="Grimwood J."/>
            <person name="MohdZainudin N."/>
            <person name="Xue C."/>
            <person name="Wang R."/>
            <person name="Manning V.A."/>
            <person name="Dhillon B."/>
            <person name="Tu Z.J."/>
            <person name="Steffenson B.J."/>
            <person name="Salamov A."/>
            <person name="Sun H."/>
            <person name="Lowry S."/>
            <person name="LaButti K."/>
            <person name="Han J."/>
            <person name="Copeland A."/>
            <person name="Lindquist E."/>
            <person name="Barry K."/>
            <person name="Schmutz J."/>
            <person name="Baker S.E."/>
            <person name="Ciuffetti L.M."/>
            <person name="Grigoriev I.V."/>
            <person name="Zhong S."/>
            <person name="Turgeon B.G."/>
        </authorList>
    </citation>
    <scope>NUCLEOTIDE SEQUENCE [LARGE SCALE GENOMIC DNA]</scope>
    <source>
        <strain evidence="2">28A</strain>
    </source>
</reference>
<sequence>MGQPHRRYLGILDAIDWVSTVVAMSEALEEGDWCAISESLALLGYAREAGQQWSSRPRCRNRTRKLQRALGWNIFRWQIRLLVGN</sequence>
<protein>
    <submittedName>
        <fullName evidence="1">Uncharacterized protein</fullName>
    </submittedName>
</protein>
<dbReference type="EMBL" id="KB908866">
    <property type="protein sequence ID" value="EOA81615.1"/>
    <property type="molecule type" value="Genomic_DNA"/>
</dbReference>
<gene>
    <name evidence="1" type="ORF">SETTUDRAFT_166015</name>
</gene>
<accession>R0I7V4</accession>
<dbReference type="Proteomes" id="UP000016935">
    <property type="component" value="Unassembled WGS sequence"/>
</dbReference>
<keyword evidence="2" id="KW-1185">Reference proteome</keyword>
<name>R0I7V4_EXST2</name>
<evidence type="ECO:0000313" key="1">
    <source>
        <dbReference type="EMBL" id="EOA81615.1"/>
    </source>
</evidence>
<evidence type="ECO:0000313" key="2">
    <source>
        <dbReference type="Proteomes" id="UP000016935"/>
    </source>
</evidence>
<organism evidence="1 2">
    <name type="scientific">Exserohilum turcicum (strain 28A)</name>
    <name type="common">Northern leaf blight fungus</name>
    <name type="synonym">Setosphaeria turcica</name>
    <dbReference type="NCBI Taxonomy" id="671987"/>
    <lineage>
        <taxon>Eukaryota</taxon>
        <taxon>Fungi</taxon>
        <taxon>Dikarya</taxon>
        <taxon>Ascomycota</taxon>
        <taxon>Pezizomycotina</taxon>
        <taxon>Dothideomycetes</taxon>
        <taxon>Pleosporomycetidae</taxon>
        <taxon>Pleosporales</taxon>
        <taxon>Pleosporineae</taxon>
        <taxon>Pleosporaceae</taxon>
        <taxon>Exserohilum</taxon>
    </lineage>
</organism>
<proteinExistence type="predicted"/>
<dbReference type="HOGENOM" id="CLU_2514063_0_0_1"/>
<dbReference type="GeneID" id="19399674"/>
<dbReference type="RefSeq" id="XP_008031029.1">
    <property type="nucleotide sequence ID" value="XM_008032838.1"/>
</dbReference>
<dbReference type="AlphaFoldDB" id="R0I7V4"/>
<reference evidence="1 2" key="1">
    <citation type="journal article" date="2012" name="PLoS Pathog.">
        <title>Diverse lifestyles and strategies of plant pathogenesis encoded in the genomes of eighteen Dothideomycetes fungi.</title>
        <authorList>
            <person name="Ohm R.A."/>
            <person name="Feau N."/>
            <person name="Henrissat B."/>
            <person name="Schoch C.L."/>
            <person name="Horwitz B.A."/>
            <person name="Barry K.W."/>
            <person name="Condon B.J."/>
            <person name="Copeland A.C."/>
            <person name="Dhillon B."/>
            <person name="Glaser F."/>
            <person name="Hesse C.N."/>
            <person name="Kosti I."/>
            <person name="LaButti K."/>
            <person name="Lindquist E.A."/>
            <person name="Lucas S."/>
            <person name="Salamov A.A."/>
            <person name="Bradshaw R.E."/>
            <person name="Ciuffetti L."/>
            <person name="Hamelin R.C."/>
            <person name="Kema G.H.J."/>
            <person name="Lawrence C."/>
            <person name="Scott J.A."/>
            <person name="Spatafora J.W."/>
            <person name="Turgeon B.G."/>
            <person name="de Wit P.J.G.M."/>
            <person name="Zhong S."/>
            <person name="Goodwin S.B."/>
            <person name="Grigoriev I.V."/>
        </authorList>
    </citation>
    <scope>NUCLEOTIDE SEQUENCE [LARGE SCALE GENOMIC DNA]</scope>
    <source>
        <strain evidence="2">28A</strain>
    </source>
</reference>